<gene>
    <name evidence="2" type="ORF">AMS66_08515</name>
</gene>
<dbReference type="AlphaFoldDB" id="A0A0M9BQQ9"/>
<protein>
    <submittedName>
        <fullName evidence="2">3-beta hydroxysteroid dehydrogenase</fullName>
    </submittedName>
</protein>
<dbReference type="OrthoDB" id="9811743at2"/>
<sequence>MNRALVTGATGCLGRHLAIRLAEQGWEVTGMGRQQKHGTELEAAGIRFYNGDIRDQVAVNEACSGQDVVFHCAALSSPWGKYRDFYSSNVEGTQKLLDSCMKGGVQRFIHVSTPSLYFNYSSRYDIHENDPLPSKPANHYAATKRLAEQVVLQAHANGLPSIMIRPRAIFGPYDQTLFPRIVAANAKSGVPMIAGGQALIDLTCVDNVVDALLLCKDAKTEALGRAYNISNGDPRPFQDLVSTLFGMLEMPLRRRNIPYRAAYGAAAVLERVHRLIPALGEPQLTRYTVGSLSIPQTLDITDAREKLEYVPRVTIDEGLQQFADWWRAESC</sequence>
<reference evidence="2 3" key="1">
    <citation type="submission" date="2015-08" db="EMBL/GenBank/DDBJ databases">
        <title>Draft genome sequence of cellulolytic and xylanolytic Paenibacillus sp. A59, isolated from a decaying forest soil from Patagonia, Argentina.</title>
        <authorList>
            <person name="Ghio S."/>
            <person name="Caceres A.M."/>
            <person name="Talia P."/>
            <person name="Grasso D."/>
            <person name="Campos E."/>
        </authorList>
    </citation>
    <scope>NUCLEOTIDE SEQUENCE [LARGE SCALE GENOMIC DNA]</scope>
    <source>
        <strain evidence="2 3">A59</strain>
    </source>
</reference>
<dbReference type="EMBL" id="LITU01000050">
    <property type="protein sequence ID" value="KOY16899.1"/>
    <property type="molecule type" value="Genomic_DNA"/>
</dbReference>
<organism evidence="2 3">
    <name type="scientific">Paenibacillus xylanivorans</name>
    <dbReference type="NCBI Taxonomy" id="1705561"/>
    <lineage>
        <taxon>Bacteria</taxon>
        <taxon>Bacillati</taxon>
        <taxon>Bacillota</taxon>
        <taxon>Bacilli</taxon>
        <taxon>Bacillales</taxon>
        <taxon>Paenibacillaceae</taxon>
        <taxon>Paenibacillus</taxon>
    </lineage>
</organism>
<feature type="domain" description="NAD-dependent epimerase/dehydratase" evidence="1">
    <location>
        <begin position="4"/>
        <end position="229"/>
    </location>
</feature>
<dbReference type="InterPro" id="IPR050177">
    <property type="entry name" value="Lipid_A_modif_metabolic_enz"/>
</dbReference>
<dbReference type="PANTHER" id="PTHR43245:SF24">
    <property type="entry name" value="DEHYDROGENASE"/>
    <property type="match status" value="1"/>
</dbReference>
<dbReference type="SUPFAM" id="SSF51735">
    <property type="entry name" value="NAD(P)-binding Rossmann-fold domains"/>
    <property type="match status" value="1"/>
</dbReference>
<dbReference type="Proteomes" id="UP000037688">
    <property type="component" value="Unassembled WGS sequence"/>
</dbReference>
<evidence type="ECO:0000313" key="2">
    <source>
        <dbReference type="EMBL" id="KOY16899.1"/>
    </source>
</evidence>
<dbReference type="InterPro" id="IPR001509">
    <property type="entry name" value="Epimerase_deHydtase"/>
</dbReference>
<comment type="caution">
    <text evidence="2">The sequence shown here is derived from an EMBL/GenBank/DDBJ whole genome shotgun (WGS) entry which is preliminary data.</text>
</comment>
<dbReference type="InterPro" id="IPR036291">
    <property type="entry name" value="NAD(P)-bd_dom_sf"/>
</dbReference>
<dbReference type="PATRIC" id="fig|1705561.3.peg.1537"/>
<evidence type="ECO:0000313" key="3">
    <source>
        <dbReference type="Proteomes" id="UP000037688"/>
    </source>
</evidence>
<dbReference type="Pfam" id="PF01370">
    <property type="entry name" value="Epimerase"/>
    <property type="match status" value="1"/>
</dbReference>
<evidence type="ECO:0000259" key="1">
    <source>
        <dbReference type="Pfam" id="PF01370"/>
    </source>
</evidence>
<dbReference type="RefSeq" id="WP_053780385.1">
    <property type="nucleotide sequence ID" value="NZ_LITU01000050.1"/>
</dbReference>
<keyword evidence="3" id="KW-1185">Reference proteome</keyword>
<proteinExistence type="predicted"/>
<accession>A0A0M9BQQ9</accession>
<name>A0A0M9BQQ9_9BACL</name>
<dbReference type="Gene3D" id="3.40.50.720">
    <property type="entry name" value="NAD(P)-binding Rossmann-like Domain"/>
    <property type="match status" value="1"/>
</dbReference>
<dbReference type="PANTHER" id="PTHR43245">
    <property type="entry name" value="BIFUNCTIONAL POLYMYXIN RESISTANCE PROTEIN ARNA"/>
    <property type="match status" value="1"/>
</dbReference>